<accession>A0A385XI77</accession>
<gene>
    <name evidence="1" type="ORF">Er0106_071</name>
</gene>
<dbReference type="AlphaFoldDB" id="A0A385XI77"/>
<dbReference type="Pfam" id="PF16162">
    <property type="entry name" value="KwaB"/>
    <property type="match status" value="1"/>
</dbReference>
<organism evidence="1">
    <name type="scientific">Erysipelothrix rhusiopathiae</name>
    <dbReference type="NCBI Taxonomy" id="1648"/>
    <lineage>
        <taxon>Bacteria</taxon>
        <taxon>Bacillati</taxon>
        <taxon>Bacillota</taxon>
        <taxon>Erysipelotrichia</taxon>
        <taxon>Erysipelotrichales</taxon>
        <taxon>Erysipelotrichaceae</taxon>
        <taxon>Erysipelothrix</taxon>
    </lineage>
</organism>
<evidence type="ECO:0008006" key="2">
    <source>
        <dbReference type="Google" id="ProtNLM"/>
    </source>
</evidence>
<dbReference type="EMBL" id="MG812141">
    <property type="protein sequence ID" value="AYC07719.1"/>
    <property type="molecule type" value="Genomic_DNA"/>
</dbReference>
<sequence>MIYVLENAGRDSTSVKMIETQREDDASIKKSLTKSIEGYKDNTIEFDGSYKPENDESLVIKNFDLPNEITEAINNPLGVSQVSVNSDNELDLKAIFVPISDDDDCEKIIFQRLPNRQILKSHNFTLFFNKHTFSCENKPGIVITDCIDAYYEYGNLYFKSYYWANQIFNLNKYYREATTDDIKDFCSNECFSIDDIDSVAESCNNWTRRKIAYILDSGVLENNSVDEIIKSAKNLNLKIDINEENKIIFPDDKDSQKELLSYLAEEIYRGNLTDGVYLTNSKRPL</sequence>
<name>A0A385XI77_ERYRH</name>
<protein>
    <recommendedName>
        <fullName evidence="2">DUF4868 domain-containing protein</fullName>
    </recommendedName>
</protein>
<proteinExistence type="predicted"/>
<dbReference type="InterPro" id="IPR032359">
    <property type="entry name" value="KwaB-like"/>
</dbReference>
<dbReference type="RefSeq" id="WP_062810430.1">
    <property type="nucleotide sequence ID" value="NZ_CP014861.1"/>
</dbReference>
<reference evidence="1" key="1">
    <citation type="submission" date="2018-01" db="EMBL/GenBank/DDBJ databases">
        <title>Erysipelothrix rhusiopathiae strain carries a novel prophage that harbors mef(A) and msr(D) genes.</title>
        <authorList>
            <person name="Li Y."/>
            <person name="Zhang A."/>
        </authorList>
    </citation>
    <scope>NUCLEOTIDE SEQUENCE</scope>
    <source>
        <strain evidence="1">ZJ</strain>
    </source>
</reference>
<evidence type="ECO:0000313" key="1">
    <source>
        <dbReference type="EMBL" id="AYC07719.1"/>
    </source>
</evidence>